<evidence type="ECO:0000256" key="2">
    <source>
        <dbReference type="ARBA" id="ARBA00006543"/>
    </source>
</evidence>
<evidence type="ECO:0000259" key="10">
    <source>
        <dbReference type="Pfam" id="PF11635"/>
    </source>
</evidence>
<evidence type="ECO:0000256" key="3">
    <source>
        <dbReference type="ARBA" id="ARBA00019614"/>
    </source>
</evidence>
<comment type="similarity">
    <text evidence="2 9">Belongs to the Mediator complex subunit 16 family.</text>
</comment>
<evidence type="ECO:0000256" key="5">
    <source>
        <dbReference type="ARBA" id="ARBA00023159"/>
    </source>
</evidence>
<dbReference type="PANTHER" id="PTHR13224:SF6">
    <property type="entry name" value="MEDIATOR OF RNA POLYMERASE II TRANSCRIPTION SUBUNIT 16"/>
    <property type="match status" value="1"/>
</dbReference>
<keyword evidence="4 9" id="KW-0805">Transcription regulation</keyword>
<dbReference type="Pfam" id="PF11635">
    <property type="entry name" value="Med16_N"/>
    <property type="match status" value="1"/>
</dbReference>
<dbReference type="PANTHER" id="PTHR13224">
    <property type="entry name" value="THYROID HORMONE RECEPTOR-ASSOCIATED PROTEIN-RELATED"/>
    <property type="match status" value="1"/>
</dbReference>
<accession>A0A1Q2YIB6</accession>
<comment type="function">
    <text evidence="9">Component of the Mediator complex, a coactivator involved in the regulated transcription of nearly all RNA polymerase II-dependent genes. Mediator functions as a bridge to convey information from gene-specific regulatory proteins to the basal RNA polymerase II transcription machinery. Mediator is recruited to promoters by direct interactions with regulatory proteins and serves as a scaffold for the assembly of a functional preinitiation complex with RNA polymerase II and the general transcription factors.</text>
</comment>
<evidence type="ECO:0000259" key="11">
    <source>
        <dbReference type="Pfam" id="PF20719"/>
    </source>
</evidence>
<dbReference type="Pfam" id="PF20719">
    <property type="entry name" value="Med16_C"/>
    <property type="match status" value="1"/>
</dbReference>
<reference evidence="12 13" key="1">
    <citation type="submission" date="2016-08" db="EMBL/GenBank/DDBJ databases">
        <title>Whole genome shotgun sequence of Pichia membranifaciens KS47-1.</title>
        <authorList>
            <person name="Konishi M."/>
            <person name="Ishida M."/>
            <person name="Arakawa T."/>
            <person name="Kato Y."/>
            <person name="Horiuchi J."/>
        </authorList>
    </citation>
    <scope>NUCLEOTIDE SEQUENCE [LARGE SCALE GENOMIC DNA]</scope>
    <source>
        <strain evidence="12 13">KS47-1</strain>
    </source>
</reference>
<organism evidence="12 13">
    <name type="scientific">Pichia membranifaciens</name>
    <dbReference type="NCBI Taxonomy" id="4926"/>
    <lineage>
        <taxon>Eukaryota</taxon>
        <taxon>Fungi</taxon>
        <taxon>Dikarya</taxon>
        <taxon>Ascomycota</taxon>
        <taxon>Saccharomycotina</taxon>
        <taxon>Pichiomycetes</taxon>
        <taxon>Pichiales</taxon>
        <taxon>Pichiaceae</taxon>
        <taxon>Pichia</taxon>
    </lineage>
</organism>
<sequence length="1181" mass="132805">MGLASVKAQRLQADMANEDYHVSNIEVNRSLHFEKRNGVSWSRQGHIAYTLEPENDDGFISKAGNLRVTYLECMDGKHWQLAPPTIFNIETLLDEAGHSLQRKHLAPTNYVCFSNTGWDLLTADKDGHVTILVTGIKRLKNNKPNSYLTSHEDVNQNILQVQYSRTSFNTCEIFYSDLHKLPPTNPQHKQSNTIGNQILTAKWLNLDKSVISNIPAMRIQQNAENQVLNGCASKMGAASDDASGYYYRYNAQQHKSYGAVHPLATKQACIVLRRNGEVCLFHQEEHGIEYDKVLASLNYGENGSTHDTIDKASIGFQKDGKIIVTAYYEISKTLKFYEIDIEWNYLDKAAKLLAENPNYRVPNDERTPPKIAIKKIYQKTLDNILGGYSFVNVDLISPNFEPDSMMDVLITLENNRILSTDPVKSIILRYQLRNIPTAEMIHQSFKDIALKNNVDVLLSPDSTYQLEYLQALSINDSIITLELLHLDMYFSVVFSGGVVKVFDRKTFSEVVNKFSPSYLSQNLTQDEPHLPEAIYSLLDAGFEFPKISTQPVYCSLSPNMSAYVFLPTGKKALEVSCVTAAGVDRRYFDGSKKGLILTKAAALALRHTTACYFGYFTDDLVATTRNDLMLSSKLANDNYSYRLMISVVQEAHRAINLNIDIPPEQSDKMTQNQPLQRLLTLQLSLGTSENWKKTRSGKIALALVNLRYVASSVMYTIHTIYSNMQRFARKGFPTTDTLLNAKMREECILSVIGVIRWCLDYVVLLSQELLELDSAFKSQNPKLTEKLIKNSIVIPLILGKIPRAFLVFSIANIRRLFSFIQKFVEKNDSNLTAKITTDNPLGAFDVIEDLLISNDVSVIQRKFGGNGRSGSGANSRTGKAIVTTPTVEAYYRLGLMIKRLPVSLIAFEKFLSEADGPLRNMKLDPPMSLAVEQQIVCQGYVSKNFIDAMKKLSEVFSKSVLNYSGTKMSDLYFYDVSWLGLETLEDDEENEDKEEFDYDDDKSLAEDWDMDMNDGSEISHNFSSHIGNGTVKVKQENNTAEEDKLGSILLPRTDMRKSRKIYGKLLLRSIKNGGLIDDLRKEWVSPEEILAFSREESKKPAVTNGISNGNGAAFSPSPVTSVINSSLGNEKPILRKCIRCGAISVVHDEVMFIPNSMSFVTNPVFQHYQRICICGGSWANL</sequence>
<dbReference type="Proteomes" id="UP000186136">
    <property type="component" value="Unassembled WGS sequence"/>
</dbReference>
<proteinExistence type="inferred from homology"/>
<evidence type="ECO:0000256" key="9">
    <source>
        <dbReference type="RuleBase" id="RU364149"/>
    </source>
</evidence>
<evidence type="ECO:0000256" key="7">
    <source>
        <dbReference type="ARBA" id="ARBA00023242"/>
    </source>
</evidence>
<evidence type="ECO:0000256" key="6">
    <source>
        <dbReference type="ARBA" id="ARBA00023163"/>
    </source>
</evidence>
<evidence type="ECO:0000256" key="8">
    <source>
        <dbReference type="ARBA" id="ARBA00032015"/>
    </source>
</evidence>
<gene>
    <name evidence="9" type="primary">MED16</name>
    <name evidence="12" type="ORF">PMKS-002703</name>
</gene>
<dbReference type="InterPro" id="IPR021665">
    <property type="entry name" value="Mediator_Med16_N"/>
</dbReference>
<keyword evidence="7 9" id="KW-0539">Nucleus</keyword>
<dbReference type="AlphaFoldDB" id="A0A1Q2YIB6"/>
<evidence type="ECO:0000256" key="1">
    <source>
        <dbReference type="ARBA" id="ARBA00004123"/>
    </source>
</evidence>
<evidence type="ECO:0000256" key="4">
    <source>
        <dbReference type="ARBA" id="ARBA00023015"/>
    </source>
</evidence>
<evidence type="ECO:0000313" key="13">
    <source>
        <dbReference type="Proteomes" id="UP000186136"/>
    </source>
</evidence>
<keyword evidence="6 9" id="KW-0804">Transcription</keyword>
<name>A0A1Q2YIB6_9ASCO</name>
<evidence type="ECO:0000313" key="12">
    <source>
        <dbReference type="EMBL" id="GAV29221.1"/>
    </source>
</evidence>
<dbReference type="EMBL" id="BDGI01000105">
    <property type="protein sequence ID" value="GAV29221.1"/>
    <property type="molecule type" value="Genomic_DNA"/>
</dbReference>
<dbReference type="GO" id="GO:0045893">
    <property type="term" value="P:positive regulation of DNA-templated transcription"/>
    <property type="evidence" value="ECO:0007669"/>
    <property type="project" value="TreeGrafter"/>
</dbReference>
<keyword evidence="5 9" id="KW-0010">Activator</keyword>
<protein>
    <recommendedName>
        <fullName evidence="3 9">Mediator of RNA polymerase II transcription subunit 16</fullName>
    </recommendedName>
    <alternativeName>
        <fullName evidence="8 9">Mediator complex subunit 16</fullName>
    </alternativeName>
</protein>
<comment type="subunit">
    <text evidence="9">Component of the Mediator complex.</text>
</comment>
<dbReference type="GO" id="GO:0016592">
    <property type="term" value="C:mediator complex"/>
    <property type="evidence" value="ECO:0007669"/>
    <property type="project" value="InterPro"/>
</dbReference>
<dbReference type="InterPro" id="IPR048339">
    <property type="entry name" value="Mediator_Med16_C"/>
</dbReference>
<keyword evidence="13" id="KW-1185">Reference proteome</keyword>
<dbReference type="OrthoDB" id="4139168at2759"/>
<dbReference type="InterPro" id="IPR048338">
    <property type="entry name" value="Mediator_Med16"/>
</dbReference>
<feature type="domain" description="Mediator complex subunit Med16 N-terminal" evidence="10">
    <location>
        <begin position="190"/>
        <end position="547"/>
    </location>
</feature>
<comment type="subcellular location">
    <subcellularLocation>
        <location evidence="1 9">Nucleus</location>
    </subcellularLocation>
</comment>
<comment type="caution">
    <text evidence="12">The sequence shown here is derived from an EMBL/GenBank/DDBJ whole genome shotgun (WGS) entry which is preliminary data.</text>
</comment>
<feature type="domain" description="Mediator complex subunit 16 C-terminal" evidence="11">
    <location>
        <begin position="1117"/>
        <end position="1180"/>
    </location>
</feature>